<proteinExistence type="predicted"/>
<dbReference type="PANTHER" id="PTHR34203">
    <property type="entry name" value="METHYLTRANSFERASE, FKBM FAMILY PROTEIN"/>
    <property type="match status" value="1"/>
</dbReference>
<dbReference type="Pfam" id="PF05050">
    <property type="entry name" value="Methyltransf_21"/>
    <property type="match status" value="1"/>
</dbReference>
<accession>A0A6A6SQ01</accession>
<protein>
    <recommendedName>
        <fullName evidence="1">Methyltransferase FkbM domain-containing protein</fullName>
    </recommendedName>
</protein>
<organism evidence="2 3">
    <name type="scientific">Lophiostoma macrostomum CBS 122681</name>
    <dbReference type="NCBI Taxonomy" id="1314788"/>
    <lineage>
        <taxon>Eukaryota</taxon>
        <taxon>Fungi</taxon>
        <taxon>Dikarya</taxon>
        <taxon>Ascomycota</taxon>
        <taxon>Pezizomycotina</taxon>
        <taxon>Dothideomycetes</taxon>
        <taxon>Pleosporomycetidae</taxon>
        <taxon>Pleosporales</taxon>
        <taxon>Lophiostomataceae</taxon>
        <taxon>Lophiostoma</taxon>
    </lineage>
</organism>
<dbReference type="AlphaFoldDB" id="A0A6A6SQ01"/>
<dbReference type="InterPro" id="IPR029063">
    <property type="entry name" value="SAM-dependent_MTases_sf"/>
</dbReference>
<keyword evidence="3" id="KW-1185">Reference proteome</keyword>
<evidence type="ECO:0000313" key="2">
    <source>
        <dbReference type="EMBL" id="KAF2648244.1"/>
    </source>
</evidence>
<dbReference type="Proteomes" id="UP000799324">
    <property type="component" value="Unassembled WGS sequence"/>
</dbReference>
<gene>
    <name evidence="2" type="ORF">K491DRAFT_699065</name>
</gene>
<dbReference type="InterPro" id="IPR052514">
    <property type="entry name" value="SAM-dependent_MTase"/>
</dbReference>
<feature type="domain" description="Methyltransferase FkbM" evidence="1">
    <location>
        <begin position="5"/>
        <end position="78"/>
    </location>
</feature>
<reference evidence="2" key="1">
    <citation type="journal article" date="2020" name="Stud. Mycol.">
        <title>101 Dothideomycetes genomes: a test case for predicting lifestyles and emergence of pathogens.</title>
        <authorList>
            <person name="Haridas S."/>
            <person name="Albert R."/>
            <person name="Binder M."/>
            <person name="Bloem J."/>
            <person name="Labutti K."/>
            <person name="Salamov A."/>
            <person name="Andreopoulos B."/>
            <person name="Baker S."/>
            <person name="Barry K."/>
            <person name="Bills G."/>
            <person name="Bluhm B."/>
            <person name="Cannon C."/>
            <person name="Castanera R."/>
            <person name="Culley D."/>
            <person name="Daum C."/>
            <person name="Ezra D."/>
            <person name="Gonzalez J."/>
            <person name="Henrissat B."/>
            <person name="Kuo A."/>
            <person name="Liang C."/>
            <person name="Lipzen A."/>
            <person name="Lutzoni F."/>
            <person name="Magnuson J."/>
            <person name="Mondo S."/>
            <person name="Nolan M."/>
            <person name="Ohm R."/>
            <person name="Pangilinan J."/>
            <person name="Park H.-J."/>
            <person name="Ramirez L."/>
            <person name="Alfaro M."/>
            <person name="Sun H."/>
            <person name="Tritt A."/>
            <person name="Yoshinaga Y."/>
            <person name="Zwiers L.-H."/>
            <person name="Turgeon B."/>
            <person name="Goodwin S."/>
            <person name="Spatafora J."/>
            <person name="Crous P."/>
            <person name="Grigoriev I."/>
        </authorList>
    </citation>
    <scope>NUCLEOTIDE SEQUENCE</scope>
    <source>
        <strain evidence="2">CBS 122681</strain>
    </source>
</reference>
<dbReference type="SUPFAM" id="SSF53335">
    <property type="entry name" value="S-adenosyl-L-methionine-dependent methyltransferases"/>
    <property type="match status" value="1"/>
</dbReference>
<dbReference type="InterPro" id="IPR006342">
    <property type="entry name" value="FkbM_mtfrase"/>
</dbReference>
<dbReference type="OrthoDB" id="3941902at2759"/>
<dbReference type="EMBL" id="MU004549">
    <property type="protein sequence ID" value="KAF2648244.1"/>
    <property type="molecule type" value="Genomic_DNA"/>
</dbReference>
<evidence type="ECO:0000259" key="1">
    <source>
        <dbReference type="Pfam" id="PF05050"/>
    </source>
</evidence>
<dbReference type="PANTHER" id="PTHR34203:SF15">
    <property type="entry name" value="SLL1173 PROTEIN"/>
    <property type="match status" value="1"/>
</dbReference>
<evidence type="ECO:0000313" key="3">
    <source>
        <dbReference type="Proteomes" id="UP000799324"/>
    </source>
</evidence>
<sequence length="141" mass="16616">MIDTLDNYYHCFLRRKRVAVMKIDIQGFELAALRHGTHLFDSYNAPEVVMMEYEPIRLRGQGYNPPDLIKYFEERHYSVYHFGTGPFTYLINGTFVPWTKDHEDLFGNAGGYFDLVAIKKDWKKKAENAGYRFEGGNIQRY</sequence>
<dbReference type="Gene3D" id="3.40.50.150">
    <property type="entry name" value="Vaccinia Virus protein VP39"/>
    <property type="match status" value="1"/>
</dbReference>
<name>A0A6A6SQ01_9PLEO</name>